<feature type="region of interest" description="Disordered" evidence="1">
    <location>
        <begin position="90"/>
        <end position="136"/>
    </location>
</feature>
<name>A0A328CDX3_9DELT</name>
<protein>
    <submittedName>
        <fullName evidence="3">Uncharacterized protein</fullName>
    </submittedName>
</protein>
<dbReference type="Proteomes" id="UP000249169">
    <property type="component" value="Unassembled WGS sequence"/>
</dbReference>
<organism evidence="3 4">
    <name type="scientific">Lujinxingia litoralis</name>
    <dbReference type="NCBI Taxonomy" id="2211119"/>
    <lineage>
        <taxon>Bacteria</taxon>
        <taxon>Deltaproteobacteria</taxon>
        <taxon>Bradymonadales</taxon>
        <taxon>Lujinxingiaceae</taxon>
        <taxon>Lujinxingia</taxon>
    </lineage>
</organism>
<evidence type="ECO:0000256" key="2">
    <source>
        <dbReference type="SAM" id="Phobius"/>
    </source>
</evidence>
<keyword evidence="4" id="KW-1185">Reference proteome</keyword>
<dbReference type="AlphaFoldDB" id="A0A328CDX3"/>
<feature type="compositionally biased region" description="Low complexity" evidence="1">
    <location>
        <begin position="119"/>
        <end position="133"/>
    </location>
</feature>
<dbReference type="OrthoDB" id="5494105at2"/>
<keyword evidence="2" id="KW-1133">Transmembrane helix</keyword>
<evidence type="ECO:0000313" key="3">
    <source>
        <dbReference type="EMBL" id="RAL24983.1"/>
    </source>
</evidence>
<keyword evidence="2" id="KW-0472">Membrane</keyword>
<dbReference type="EMBL" id="QHKO01000001">
    <property type="protein sequence ID" value="RAL24983.1"/>
    <property type="molecule type" value="Genomic_DNA"/>
</dbReference>
<gene>
    <name evidence="3" type="ORF">DL240_01875</name>
</gene>
<reference evidence="3 4" key="1">
    <citation type="submission" date="2018-05" db="EMBL/GenBank/DDBJ databases">
        <title>Lujinxingia marina gen. nov. sp. nov., a new facultative anaerobic member of the class Deltaproteobacteria, and proposal of Lujinxingaceae fam. nov.</title>
        <authorList>
            <person name="Li C.-M."/>
        </authorList>
    </citation>
    <scope>NUCLEOTIDE SEQUENCE [LARGE SCALE GENOMIC DNA]</scope>
    <source>
        <strain evidence="3 4">B210</strain>
    </source>
</reference>
<feature type="region of interest" description="Disordered" evidence="1">
    <location>
        <begin position="157"/>
        <end position="224"/>
    </location>
</feature>
<accession>A0A328CDX3</accession>
<feature type="transmembrane region" description="Helical" evidence="2">
    <location>
        <begin position="308"/>
        <end position="326"/>
    </location>
</feature>
<evidence type="ECO:0000256" key="1">
    <source>
        <dbReference type="SAM" id="MobiDB-lite"/>
    </source>
</evidence>
<feature type="compositionally biased region" description="Low complexity" evidence="1">
    <location>
        <begin position="157"/>
        <end position="170"/>
    </location>
</feature>
<comment type="caution">
    <text evidence="3">The sequence shown here is derived from an EMBL/GenBank/DDBJ whole genome shotgun (WGS) entry which is preliminary data.</text>
</comment>
<evidence type="ECO:0000313" key="4">
    <source>
        <dbReference type="Proteomes" id="UP000249169"/>
    </source>
</evidence>
<feature type="compositionally biased region" description="Low complexity" evidence="1">
    <location>
        <begin position="90"/>
        <end position="102"/>
    </location>
</feature>
<proteinExistence type="predicted"/>
<sequence>MAAHYSVKVSCDEAKVELHELAIRVAAIAGRSPDEIQVLLEAGDVAIADSLSYAESLELQRELVRKRIPCRVVAQSGAVREVLLQRRAPTSTTPALAAASGATSGGAGAEVGKRTSEDGANAVGPAAPGGENPWAEFFPDLQEVSEAEGAGADLAPQAAAGAPVQGSAPATAQHVAAGEDARSAKKGQRAPEGSTRDETPAPLDASRLSRALGYDEERPPYAPRGYDPRPEHVPLIAAVLSVLAPGAGQVFNGEPERAQRYAWSFFLLWPWYRSVREAWEHGEQIRTWYAPRPEPGEGRRAMRFALNWWAALAVVGGLLAVTWGIVEEQRAQELRHAEAQLVAALVDAAVVDLEDAHTLAVASAGEAAQALVEARAAFTMDDDERAQRLYIIGYQSCVQRDYPLCEATMKRVTALSRDNRDAFRLQAWASMQAHREDRSVEIPEVAPVPSLEEFELQAGPGPDTIEEL</sequence>
<keyword evidence="2" id="KW-0812">Transmembrane</keyword>
<dbReference type="RefSeq" id="WP_111728155.1">
    <property type="nucleotide sequence ID" value="NZ_QHKO01000001.1"/>
</dbReference>